<protein>
    <submittedName>
        <fullName evidence="1">Uncharacterized protein</fullName>
    </submittedName>
</protein>
<reference evidence="1 2" key="1">
    <citation type="submission" date="2016-10" db="EMBL/GenBank/DDBJ databases">
        <authorList>
            <person name="de Groot N.N."/>
        </authorList>
    </citation>
    <scope>NUCLEOTIDE SEQUENCE [LARGE SCALE GENOMIC DNA]</scope>
    <source>
        <strain evidence="1 2">DSM 19938</strain>
    </source>
</reference>
<keyword evidence="2" id="KW-1185">Reference proteome</keyword>
<gene>
    <name evidence="1" type="ORF">SAMN04487995_3670</name>
</gene>
<evidence type="ECO:0000313" key="2">
    <source>
        <dbReference type="Proteomes" id="UP000199532"/>
    </source>
</evidence>
<dbReference type="AlphaFoldDB" id="A0A1H6WNQ5"/>
<evidence type="ECO:0000313" key="1">
    <source>
        <dbReference type="EMBL" id="SEJ18669.1"/>
    </source>
</evidence>
<dbReference type="Proteomes" id="UP000199532">
    <property type="component" value="Unassembled WGS sequence"/>
</dbReference>
<organism evidence="1 2">
    <name type="scientific">Dyadobacter koreensis</name>
    <dbReference type="NCBI Taxonomy" id="408657"/>
    <lineage>
        <taxon>Bacteria</taxon>
        <taxon>Pseudomonadati</taxon>
        <taxon>Bacteroidota</taxon>
        <taxon>Cytophagia</taxon>
        <taxon>Cytophagales</taxon>
        <taxon>Spirosomataceae</taxon>
        <taxon>Dyadobacter</taxon>
    </lineage>
</organism>
<dbReference type="EMBL" id="FNXY01000005">
    <property type="protein sequence ID" value="SEJ18669.1"/>
    <property type="molecule type" value="Genomic_DNA"/>
</dbReference>
<dbReference type="STRING" id="408657.SAMN04487995_3670"/>
<proteinExistence type="predicted"/>
<name>A0A1H6WNQ5_9BACT</name>
<accession>A0A1H6WNQ5</accession>
<sequence>MERSKIWLTPILTFTHSKLNREGVIGNGTSQKTCLIHLIRIAFGRKAGSTNDKKTEELLLGSSQ</sequence>